<dbReference type="InterPro" id="IPR011990">
    <property type="entry name" value="TPR-like_helical_dom_sf"/>
</dbReference>
<feature type="repeat" description="TPR" evidence="3">
    <location>
        <begin position="310"/>
        <end position="343"/>
    </location>
</feature>
<dbReference type="PANTHER" id="PTHR44858:SF1">
    <property type="entry name" value="UDP-N-ACETYLGLUCOSAMINE--PEPTIDE N-ACETYLGLUCOSAMINYLTRANSFERASE SPINDLY-RELATED"/>
    <property type="match status" value="1"/>
</dbReference>
<feature type="repeat" description="TPR" evidence="3">
    <location>
        <begin position="637"/>
        <end position="670"/>
    </location>
</feature>
<feature type="repeat" description="TPR" evidence="3">
    <location>
        <begin position="714"/>
        <end position="747"/>
    </location>
</feature>
<feature type="repeat" description="TPR" evidence="3">
    <location>
        <begin position="458"/>
        <end position="491"/>
    </location>
</feature>
<evidence type="ECO:0000256" key="2">
    <source>
        <dbReference type="ARBA" id="ARBA00022803"/>
    </source>
</evidence>
<dbReference type="Gene3D" id="1.25.40.10">
    <property type="entry name" value="Tetratricopeptide repeat domain"/>
    <property type="match status" value="6"/>
</dbReference>
<keyword evidence="5" id="KW-0131">Cell cycle</keyword>
<dbReference type="Pfam" id="PF00515">
    <property type="entry name" value="TPR_1"/>
    <property type="match status" value="1"/>
</dbReference>
<protein>
    <submittedName>
        <fullName evidence="5">Cell division coordinator CpoB</fullName>
    </submittedName>
</protein>
<evidence type="ECO:0000256" key="1">
    <source>
        <dbReference type="ARBA" id="ARBA00022737"/>
    </source>
</evidence>
<dbReference type="Pfam" id="PF13432">
    <property type="entry name" value="TPR_16"/>
    <property type="match status" value="1"/>
</dbReference>
<dbReference type="SUPFAM" id="SSF48452">
    <property type="entry name" value="TPR-like"/>
    <property type="match status" value="4"/>
</dbReference>
<organism evidence="5 6">
    <name type="scientific">Dyadobacter linearis</name>
    <dbReference type="NCBI Taxonomy" id="2823330"/>
    <lineage>
        <taxon>Bacteria</taxon>
        <taxon>Pseudomonadati</taxon>
        <taxon>Bacteroidota</taxon>
        <taxon>Cytophagia</taxon>
        <taxon>Cytophagales</taxon>
        <taxon>Spirosomataceae</taxon>
        <taxon>Dyadobacter</taxon>
    </lineage>
</organism>
<feature type="repeat" description="TPR" evidence="3">
    <location>
        <begin position="782"/>
        <end position="815"/>
    </location>
</feature>
<feature type="signal peptide" evidence="4">
    <location>
        <begin position="1"/>
        <end position="32"/>
    </location>
</feature>
<dbReference type="Proteomes" id="UP000679725">
    <property type="component" value="Unassembled WGS sequence"/>
</dbReference>
<keyword evidence="1" id="KW-0677">Repeat</keyword>
<name>A0ABN7RJW0_9BACT</name>
<keyword evidence="6" id="KW-1185">Reference proteome</keyword>
<evidence type="ECO:0000313" key="6">
    <source>
        <dbReference type="Proteomes" id="UP000679725"/>
    </source>
</evidence>
<dbReference type="PROSITE" id="PS50005">
    <property type="entry name" value="TPR"/>
    <property type="match status" value="7"/>
</dbReference>
<dbReference type="Pfam" id="PF13181">
    <property type="entry name" value="TPR_8"/>
    <property type="match status" value="3"/>
</dbReference>
<dbReference type="Pfam" id="PF13431">
    <property type="entry name" value="TPR_17"/>
    <property type="match status" value="1"/>
</dbReference>
<dbReference type="InterPro" id="IPR050498">
    <property type="entry name" value="Ycf3"/>
</dbReference>
<evidence type="ECO:0000256" key="3">
    <source>
        <dbReference type="PROSITE-ProRule" id="PRU00339"/>
    </source>
</evidence>
<dbReference type="InterPro" id="IPR019734">
    <property type="entry name" value="TPR_rpt"/>
</dbReference>
<feature type="repeat" description="TPR" evidence="3">
    <location>
        <begin position="748"/>
        <end position="781"/>
    </location>
</feature>
<keyword evidence="5" id="KW-0132">Cell division</keyword>
<gene>
    <name evidence="5" type="primary">cpoB_5</name>
    <name evidence="5" type="ORF">DYBT9623_04506</name>
</gene>
<accession>A0ABN7RJW0</accession>
<dbReference type="EMBL" id="CAJRAU010000007">
    <property type="protein sequence ID" value="CAG5072973.1"/>
    <property type="molecule type" value="Genomic_DNA"/>
</dbReference>
<evidence type="ECO:0000313" key="5">
    <source>
        <dbReference type="EMBL" id="CAG5072973.1"/>
    </source>
</evidence>
<proteinExistence type="predicted"/>
<dbReference type="PROSITE" id="PS50293">
    <property type="entry name" value="TPR_REGION"/>
    <property type="match status" value="1"/>
</dbReference>
<feature type="chain" id="PRO_5046294995" evidence="4">
    <location>
        <begin position="33"/>
        <end position="956"/>
    </location>
</feature>
<keyword evidence="4" id="KW-0732">Signal</keyword>
<dbReference type="PANTHER" id="PTHR44858">
    <property type="entry name" value="TETRATRICOPEPTIDE REPEAT PROTEIN 6"/>
    <property type="match status" value="1"/>
</dbReference>
<dbReference type="SMART" id="SM00028">
    <property type="entry name" value="TPR"/>
    <property type="match status" value="17"/>
</dbReference>
<evidence type="ECO:0000256" key="4">
    <source>
        <dbReference type="SAM" id="SignalP"/>
    </source>
</evidence>
<dbReference type="GO" id="GO:0051301">
    <property type="term" value="P:cell division"/>
    <property type="evidence" value="ECO:0007669"/>
    <property type="project" value="UniProtKB-KW"/>
</dbReference>
<keyword evidence="2 3" id="KW-0802">TPR repeat</keyword>
<sequence>MKMNTNLTEVRVSARFVLLILGVLTISSPAFAQDSLTIRDEQEIQLLAQRKVEKGLSDLLNTIAFEDLGEFERKALRADSYGSSPNKIFFNEKVIVEDDVNPEHTSKHTGADVPVERYLADFELFYPKSIDRTVSFSGFKVSKLKKSDYYYVKVYFQSRFGGVHSQIKTPYKETNRVAEVRAERKGKKWLAYITGLGFATPADSAESTFNDITLSIVPAPADSSQEKQEISPEEIARQKEREIEKKALEEYNKWLTDGDKAFAAKDYDKALEAYTEAEKRNDFDDLLPRRKIYQVKRAFEKEKQTQVELLREYLAKANIAQKTRSYSEAVGYYKKAYELKPDSAALGEVIKMLNQKSSIRTELDEKYNLGKYAEVIKDYSRILKKEKNNSDHYLGRGLAYAVTNDHDKALKDFTQAIELDFANLAALLARAELYASKKDYPKAAADLTSYLNIDQTAVDILTRRARLRTLTNNKSGAFEDYSKAIELGPTNAQSYCNRALFYIQQENYSAAVTDLTSAIEKNQSYNEAYYHRGLCQIKLSQPELAGKDFAKVRKLGITDEQNKEITAIALQYFHTAFAQLSERNYSPAIAGFDEVIHILPNHSQAWYHRGRSLEKVSDTLAAMESFDMAILHLPDYGEAYFDRAILWYNMGKYEKAEKDFNRVVQIQPTNYLAVKGEGDACFAMKAYDRAIASYENIKTNEKKIGQSLSPQQLASVYNNLGSSYFYTEQTEKSIEEFDRAINRNATFSDAYYNRGQAYESTKNLRRAISDYKKSTTLDVTNSFKYDALGNALFNEQDYEEANRAFSAAIENSTNNQYGLARSTSRRAESFLAMSQYKYAVADYLNAFALDSTTQTSDARYQLGLALLYQRQSEESLKYLLAVGNKDNIKGQSYYAIGCAYVMQSKREEALKWFEKSFQTGLITRSYIKKDKLLESIDKAFANTTAFKELVNKNVIK</sequence>
<comment type="caution">
    <text evidence="5">The sequence shown here is derived from an EMBL/GenBank/DDBJ whole genome shotgun (WGS) entry which is preliminary data.</text>
</comment>
<feature type="repeat" description="TPR" evidence="3">
    <location>
        <begin position="390"/>
        <end position="423"/>
    </location>
</feature>
<reference evidence="5 6" key="1">
    <citation type="submission" date="2021-04" db="EMBL/GenBank/DDBJ databases">
        <authorList>
            <person name="Rodrigo-Torres L."/>
            <person name="Arahal R. D."/>
            <person name="Lucena T."/>
        </authorList>
    </citation>
    <scope>NUCLEOTIDE SEQUENCE [LARGE SCALE GENOMIC DNA]</scope>
    <source>
        <strain evidence="5 6">CECT 9623</strain>
    </source>
</reference>